<feature type="compositionally biased region" description="Polar residues" evidence="1">
    <location>
        <begin position="926"/>
        <end position="935"/>
    </location>
</feature>
<feature type="region of interest" description="Disordered" evidence="1">
    <location>
        <begin position="764"/>
        <end position="890"/>
    </location>
</feature>
<organism evidence="2 3">
    <name type="scientific">Seminavis robusta</name>
    <dbReference type="NCBI Taxonomy" id="568900"/>
    <lineage>
        <taxon>Eukaryota</taxon>
        <taxon>Sar</taxon>
        <taxon>Stramenopiles</taxon>
        <taxon>Ochrophyta</taxon>
        <taxon>Bacillariophyta</taxon>
        <taxon>Bacillariophyceae</taxon>
        <taxon>Bacillariophycidae</taxon>
        <taxon>Naviculales</taxon>
        <taxon>Naviculaceae</taxon>
        <taxon>Seminavis</taxon>
    </lineage>
</organism>
<feature type="compositionally biased region" description="Polar residues" evidence="1">
    <location>
        <begin position="59"/>
        <end position="76"/>
    </location>
</feature>
<feature type="compositionally biased region" description="Polar residues" evidence="1">
    <location>
        <begin position="133"/>
        <end position="150"/>
    </location>
</feature>
<proteinExistence type="predicted"/>
<dbReference type="EMBL" id="CAICTM010000015">
    <property type="protein sequence ID" value="CAB9497184.1"/>
    <property type="molecule type" value="Genomic_DNA"/>
</dbReference>
<feature type="compositionally biased region" description="Polar residues" evidence="1">
    <location>
        <begin position="861"/>
        <end position="872"/>
    </location>
</feature>
<evidence type="ECO:0000313" key="2">
    <source>
        <dbReference type="EMBL" id="CAB9497184.1"/>
    </source>
</evidence>
<feature type="compositionally biased region" description="Basic and acidic residues" evidence="1">
    <location>
        <begin position="821"/>
        <end position="840"/>
    </location>
</feature>
<evidence type="ECO:0000313" key="3">
    <source>
        <dbReference type="Proteomes" id="UP001153069"/>
    </source>
</evidence>
<feature type="compositionally biased region" description="Pro residues" evidence="1">
    <location>
        <begin position="1302"/>
        <end position="1320"/>
    </location>
</feature>
<feature type="compositionally biased region" description="Low complexity" evidence="1">
    <location>
        <begin position="96"/>
        <end position="118"/>
    </location>
</feature>
<keyword evidence="3" id="KW-1185">Reference proteome</keyword>
<feature type="region of interest" description="Disordered" evidence="1">
    <location>
        <begin position="1274"/>
        <end position="1374"/>
    </location>
</feature>
<comment type="caution">
    <text evidence="2">The sequence shown here is derived from an EMBL/GenBank/DDBJ whole genome shotgun (WGS) entry which is preliminary data.</text>
</comment>
<sequence>MTAKGRNRSRSKDNNNSILGGSLLPDGPNNPADLSLSFCDGDYDYDYDYGDFEAPGTDLNLTQDSSGLYSRRSFPSNPLLGGYDEDFERQFNDAPSCFSSDSDNDSDGGSSFDCSQSSLEEDEDDDDPLPMGISSSYQRIFGTTSASAGTSKEKEATHGKQNSRSGSKDPPEVKKQSKASSCHLPLSSVLNTTTTSTSRNTSGSRFETGSNTSTPFDEKQEDKGASLFELSRRRDLHERPQQSKKQPRNATTANKQPEREPLATKTNAPLDELDTDAKKCSSPTQQQLKNVDQQQLLCVYICVDPNCQNNQCHPPDILRESRDVKKTVKDPSFFYVPVSLIVRREAEMKQASKHSKVPRRRWNGSLLFSKWQEIRDKKEKKPRRRDNNHAATSVSPESANIITCTLHPVHEMAKAQVISPKFDWWQSWLTVCIRAYYNTGTIRVPSHCHGLEILLALEFFGILYGSPDQLVFDEAAVYQKVKQWSRYFTHRATLAQWVVDKLKEQQSEEQKKQGDNDKGNFRAPFVFCTNPKPVKPGSSFSIEPLQKPIIIFEGRLEVLDNDKSSKRKRRNKANQRLNSAQLVHSFFVAYEKSHITEKVDDPVFASPEMMPGMMREDFKSYLQHVLPEHAFLTFALKDIQLMASSQAVMGRNTKKRYGESMRRAVLVVSFNPPPTAPSPTPKQQLEELARKNKAWPSSNKGGGILSPIARSDVTSIASSVTSITNAPTDEMAFQNTVKAVVNLLQGTTQQKLIGDCIGGNESFYFQNTGKKESTGKDKRKRKSVMSPDTTGSSAESLLLDPPATVRSTNDESSTLFPAPGEKNDKRGKERDAKPQASEKRTMKKTPPPREDTHRTTDKSKTQQANPQKTAATNHVLRPKPTNTPAQPIGYDLSSLDTSHIYGGDLFLESIFPKTAAPDAPEESFIRSGSNQSPLWTPSLIAADPDEKPGATTGPAQIHQPAALAPISFVTGASPDHVSVTSSITGTRHPESVLTGKVNSAQPQKSDKGKGNISDTTVQESRSSGGSDRQSHTIACSTVGALFGQSTQEDDEQSGVKKLHDESFEARFDALMREDGEPYKRYRRKRSEELRMQKNLQAAFNDLKFGVSSININEMHKAAGDEVRNEDSCHFLSDMFDLFVPSSGTKPFVMGCDVTALNTNKDSKEPTIMSSTIDSSTVSSSVSTVVTSLSKRKNPVVIEPMVMGLSEENVNPASLVLKLFSGPESPAVPTNISAPANIPAPLEESHVAKKQVVPRPSPQVEDEKHGETGFEVFHISSPMSHPSHANGRKKPKQSTAQRAMRAPMPPRSPASPRGRPQPTPRKPTSRLPPSARNGSIASSPAGAKASKQPTTKQHEPPQKVDKKQNKGILRFLRKK</sequence>
<reference evidence="2" key="1">
    <citation type="submission" date="2020-06" db="EMBL/GenBank/DDBJ databases">
        <authorList>
            <consortium name="Plant Systems Biology data submission"/>
        </authorList>
    </citation>
    <scope>NUCLEOTIDE SEQUENCE</scope>
    <source>
        <strain evidence="2">D6</strain>
    </source>
</reference>
<feature type="compositionally biased region" description="Basic and acidic residues" evidence="1">
    <location>
        <begin position="1351"/>
        <end position="1363"/>
    </location>
</feature>
<feature type="compositionally biased region" description="Basic and acidic residues" evidence="1">
    <location>
        <begin position="166"/>
        <end position="175"/>
    </location>
</feature>
<feature type="compositionally biased region" description="Basic and acidic residues" evidence="1">
    <location>
        <begin position="847"/>
        <end position="860"/>
    </location>
</feature>
<accession>A0A9N8D6U6</accession>
<feature type="region of interest" description="Disordered" evidence="1">
    <location>
        <begin position="976"/>
        <end position="1030"/>
    </location>
</feature>
<name>A0A9N8D6U6_9STRA</name>
<feature type="compositionally biased region" description="Acidic residues" evidence="1">
    <location>
        <begin position="119"/>
        <end position="128"/>
    </location>
</feature>
<gene>
    <name evidence="2" type="ORF">SEMRO_15_G011370.1</name>
</gene>
<dbReference type="Proteomes" id="UP001153069">
    <property type="component" value="Unassembled WGS sequence"/>
</dbReference>
<evidence type="ECO:0000256" key="1">
    <source>
        <dbReference type="SAM" id="MobiDB-lite"/>
    </source>
</evidence>
<feature type="compositionally biased region" description="Polar residues" evidence="1">
    <location>
        <begin position="786"/>
        <end position="795"/>
    </location>
</feature>
<feature type="compositionally biased region" description="Polar residues" evidence="1">
    <location>
        <begin position="1012"/>
        <end position="1030"/>
    </location>
</feature>
<dbReference type="OrthoDB" id="49589at2759"/>
<feature type="region of interest" description="Disordered" evidence="1">
    <location>
        <begin position="918"/>
        <end position="955"/>
    </location>
</feature>
<feature type="region of interest" description="Disordered" evidence="1">
    <location>
        <begin position="50"/>
        <end position="287"/>
    </location>
</feature>
<feature type="compositionally biased region" description="Basic and acidic residues" evidence="1">
    <location>
        <begin position="216"/>
        <end position="241"/>
    </location>
</feature>
<feature type="compositionally biased region" description="Low complexity" evidence="1">
    <location>
        <begin position="186"/>
        <end position="205"/>
    </location>
</feature>
<feature type="compositionally biased region" description="Polar residues" evidence="1">
    <location>
        <begin position="805"/>
        <end position="815"/>
    </location>
</feature>
<protein>
    <submittedName>
        <fullName evidence="2">Uncharacterized protein</fullName>
    </submittedName>
</protein>
<feature type="region of interest" description="Disordered" evidence="1">
    <location>
        <begin position="1"/>
        <end position="35"/>
    </location>
</feature>